<proteinExistence type="predicted"/>
<organism evidence="2 3">
    <name type="scientific">Pseudidiomarina marina</name>
    <dbReference type="NCBI Taxonomy" id="502366"/>
    <lineage>
        <taxon>Bacteria</taxon>
        <taxon>Pseudomonadati</taxon>
        <taxon>Pseudomonadota</taxon>
        <taxon>Gammaproteobacteria</taxon>
        <taxon>Alteromonadales</taxon>
        <taxon>Idiomarinaceae</taxon>
        <taxon>Pseudidiomarina</taxon>
    </lineage>
</organism>
<protein>
    <recommendedName>
        <fullName evidence="4">Cohesin domain-containing protein</fullName>
    </recommendedName>
</protein>
<dbReference type="OrthoDB" id="5965825at2"/>
<dbReference type="InterPro" id="IPR046511">
    <property type="entry name" value="DUF6689"/>
</dbReference>
<dbReference type="Pfam" id="PF20396">
    <property type="entry name" value="DUF6689"/>
    <property type="match status" value="1"/>
</dbReference>
<evidence type="ECO:0000313" key="2">
    <source>
        <dbReference type="EMBL" id="RUO60151.1"/>
    </source>
</evidence>
<evidence type="ECO:0008006" key="4">
    <source>
        <dbReference type="Google" id="ProtNLM"/>
    </source>
</evidence>
<evidence type="ECO:0000256" key="1">
    <source>
        <dbReference type="SAM" id="SignalP"/>
    </source>
</evidence>
<accession>A0A432YGS4</accession>
<dbReference type="AlphaFoldDB" id="A0A432YGS4"/>
<name>A0A432YGS4_9GAMM</name>
<keyword evidence="3" id="KW-1185">Reference proteome</keyword>
<comment type="caution">
    <text evidence="2">The sequence shown here is derived from an EMBL/GenBank/DDBJ whole genome shotgun (WGS) entry which is preliminary data.</text>
</comment>
<dbReference type="Proteomes" id="UP000288127">
    <property type="component" value="Unassembled WGS sequence"/>
</dbReference>
<dbReference type="EMBL" id="PIPZ01000002">
    <property type="protein sequence ID" value="RUO60151.1"/>
    <property type="molecule type" value="Genomic_DNA"/>
</dbReference>
<evidence type="ECO:0000313" key="3">
    <source>
        <dbReference type="Proteomes" id="UP000288127"/>
    </source>
</evidence>
<dbReference type="RefSeq" id="WP_126759897.1">
    <property type="nucleotide sequence ID" value="NZ_PIPZ01000002.1"/>
</dbReference>
<feature type="chain" id="PRO_5019558525" description="Cohesin domain-containing protein" evidence="1">
    <location>
        <begin position="29"/>
        <end position="281"/>
    </location>
</feature>
<gene>
    <name evidence="2" type="ORF">CWI76_08525</name>
</gene>
<sequence>MYASKTLLKVAVLWLGFSLSSYSTFANAVEVPLTINSQQNNLTASVELSTLVGFDLSVQFENTVGLTPQNMLVEASLLNLADPDILHRLPDSLLTTIPQAFPVLISIRPDPEKGFSFSGVYTIELYTKSLHYTEGTPLRLFHSHQNGTFEDITTMTGSGSYRVRGNGGQFSDFIILADLRDGSTIIQSKLTRLENIANESQSQLSAGAFQVLSDSINAVGSAINSGNKGQALAAIESLIHLLEADNGAVYPDVWRSSNDLDNVRGNLISAATTLRFSLRIE</sequence>
<feature type="signal peptide" evidence="1">
    <location>
        <begin position="1"/>
        <end position="28"/>
    </location>
</feature>
<keyword evidence="1" id="KW-0732">Signal</keyword>
<reference evidence="3" key="1">
    <citation type="journal article" date="2018" name="Front. Microbiol.">
        <title>Genome-Based Analysis Reveals the Taxonomy and Diversity of the Family Idiomarinaceae.</title>
        <authorList>
            <person name="Liu Y."/>
            <person name="Lai Q."/>
            <person name="Shao Z."/>
        </authorList>
    </citation>
    <scope>NUCLEOTIDE SEQUENCE [LARGE SCALE GENOMIC DNA]</scope>
    <source>
        <strain evidence="3">PIM1</strain>
    </source>
</reference>